<dbReference type="InterPro" id="IPR020084">
    <property type="entry name" value="NUDIX_hydrolase_CS"/>
</dbReference>
<dbReference type="InterPro" id="IPR020476">
    <property type="entry name" value="Nudix_hydrolase"/>
</dbReference>
<dbReference type="Proteomes" id="UP001526426">
    <property type="component" value="Unassembled WGS sequence"/>
</dbReference>
<dbReference type="PRINTS" id="PR00502">
    <property type="entry name" value="NUDIXFAMILY"/>
</dbReference>
<dbReference type="CDD" id="cd18874">
    <property type="entry name" value="NUDIX_Hydrolase"/>
    <property type="match status" value="1"/>
</dbReference>
<evidence type="ECO:0000256" key="3">
    <source>
        <dbReference type="ARBA" id="ARBA00022842"/>
    </source>
</evidence>
<dbReference type="Gene3D" id="3.90.79.10">
    <property type="entry name" value="Nucleoside Triphosphate Pyrophosphohydrolase"/>
    <property type="match status" value="1"/>
</dbReference>
<dbReference type="PROSITE" id="PS00893">
    <property type="entry name" value="NUDIX_BOX"/>
    <property type="match status" value="1"/>
</dbReference>
<dbReference type="Pfam" id="PF00293">
    <property type="entry name" value="NUDIX"/>
    <property type="match status" value="1"/>
</dbReference>
<comment type="caution">
    <text evidence="6">The sequence shown here is derived from an EMBL/GenBank/DDBJ whole genome shotgun (WGS) entry which is preliminary data.</text>
</comment>
<reference evidence="6 7" key="1">
    <citation type="submission" date="2021-08" db="EMBL/GenBank/DDBJ databases">
        <title>Draft genome sequence of Spirulina subsalsa with high tolerance to salinity and hype-accumulation of phycocyanin.</title>
        <authorList>
            <person name="Pei H."/>
            <person name="Jiang L."/>
        </authorList>
    </citation>
    <scope>NUCLEOTIDE SEQUENCE [LARGE SCALE GENOMIC DNA]</scope>
    <source>
        <strain evidence="6 7">FACHB-351</strain>
    </source>
</reference>
<evidence type="ECO:0000256" key="1">
    <source>
        <dbReference type="ARBA" id="ARBA00001946"/>
    </source>
</evidence>
<dbReference type="InterPro" id="IPR000086">
    <property type="entry name" value="NUDIX_hydrolase_dom"/>
</dbReference>
<dbReference type="InterPro" id="IPR015797">
    <property type="entry name" value="NUDIX_hydrolase-like_dom_sf"/>
</dbReference>
<accession>A0ABT3L1N4</accession>
<dbReference type="PANTHER" id="PTHR43046">
    <property type="entry name" value="GDP-MANNOSE MANNOSYL HYDROLASE"/>
    <property type="match status" value="1"/>
</dbReference>
<keyword evidence="3" id="KW-0460">Magnesium</keyword>
<evidence type="ECO:0000313" key="7">
    <source>
        <dbReference type="Proteomes" id="UP001526426"/>
    </source>
</evidence>
<keyword evidence="2 4" id="KW-0378">Hydrolase</keyword>
<keyword evidence="7" id="KW-1185">Reference proteome</keyword>
<dbReference type="EMBL" id="JAIHOM010000013">
    <property type="protein sequence ID" value="MCW6035414.1"/>
    <property type="molecule type" value="Genomic_DNA"/>
</dbReference>
<organism evidence="6 7">
    <name type="scientific">Spirulina subsalsa FACHB-351</name>
    <dbReference type="NCBI Taxonomy" id="234711"/>
    <lineage>
        <taxon>Bacteria</taxon>
        <taxon>Bacillati</taxon>
        <taxon>Cyanobacteriota</taxon>
        <taxon>Cyanophyceae</taxon>
        <taxon>Spirulinales</taxon>
        <taxon>Spirulinaceae</taxon>
        <taxon>Spirulina</taxon>
    </lineage>
</organism>
<proteinExistence type="inferred from homology"/>
<evidence type="ECO:0000259" key="5">
    <source>
        <dbReference type="PROSITE" id="PS51462"/>
    </source>
</evidence>
<comment type="similarity">
    <text evidence="4">Belongs to the Nudix hydrolase family.</text>
</comment>
<evidence type="ECO:0000256" key="4">
    <source>
        <dbReference type="RuleBase" id="RU003476"/>
    </source>
</evidence>
<name>A0ABT3L1N4_9CYAN</name>
<protein>
    <submittedName>
        <fullName evidence="6">NUDIX domain-containing protein</fullName>
    </submittedName>
</protein>
<sequence>MKKPFPLTTVGALVVKSDQQVLIVKTTKWRGTWGVPGGKVDWGESLVEALIREFQEEVGLQLKNIRFALCQEAILDPQFHQEAHFIMMNYYAFSESDVIVPNDEIKEWAWVSPEQALDYPLNSYTKVLIEEYLKH</sequence>
<dbReference type="RefSeq" id="WP_265263100.1">
    <property type="nucleotide sequence ID" value="NZ_JAIHOM010000013.1"/>
</dbReference>
<dbReference type="PANTHER" id="PTHR43046:SF12">
    <property type="entry name" value="GDP-MANNOSE MANNOSYL HYDROLASE"/>
    <property type="match status" value="1"/>
</dbReference>
<feature type="domain" description="Nudix hydrolase" evidence="5">
    <location>
        <begin position="4"/>
        <end position="134"/>
    </location>
</feature>
<comment type="cofactor">
    <cofactor evidence="1">
        <name>Mg(2+)</name>
        <dbReference type="ChEBI" id="CHEBI:18420"/>
    </cofactor>
</comment>
<evidence type="ECO:0000313" key="6">
    <source>
        <dbReference type="EMBL" id="MCW6035414.1"/>
    </source>
</evidence>
<dbReference type="PROSITE" id="PS51462">
    <property type="entry name" value="NUDIX"/>
    <property type="match status" value="1"/>
</dbReference>
<evidence type="ECO:0000256" key="2">
    <source>
        <dbReference type="ARBA" id="ARBA00022801"/>
    </source>
</evidence>
<gene>
    <name evidence="6" type="ORF">K4A83_03870</name>
</gene>
<dbReference type="SUPFAM" id="SSF55811">
    <property type="entry name" value="Nudix"/>
    <property type="match status" value="1"/>
</dbReference>